<dbReference type="InterPro" id="IPR000086">
    <property type="entry name" value="NUDIX_hydrolase_dom"/>
</dbReference>
<keyword evidence="6" id="KW-0460">Magnesium</keyword>
<proteinExistence type="inferred from homology"/>
<gene>
    <name evidence="10" type="ORF">G7Y31_00980</name>
</gene>
<dbReference type="GO" id="GO:0009132">
    <property type="term" value="P:nucleoside diphosphate metabolic process"/>
    <property type="evidence" value="ECO:0007669"/>
    <property type="project" value="InterPro"/>
</dbReference>
<comment type="similarity">
    <text evidence="3">Belongs to the Nudix hydrolase family. PCD1 subfamily.</text>
</comment>
<evidence type="ECO:0000256" key="7">
    <source>
        <dbReference type="ARBA" id="ARBA00023211"/>
    </source>
</evidence>
<dbReference type="GO" id="GO:0000287">
    <property type="term" value="F:magnesium ion binding"/>
    <property type="evidence" value="ECO:0007669"/>
    <property type="project" value="InterPro"/>
</dbReference>
<evidence type="ECO:0000256" key="1">
    <source>
        <dbReference type="ARBA" id="ARBA00001936"/>
    </source>
</evidence>
<dbReference type="InterPro" id="IPR020476">
    <property type="entry name" value="Nudix_hydrolase"/>
</dbReference>
<accession>A0A7T0KFD4</accession>
<evidence type="ECO:0000256" key="6">
    <source>
        <dbReference type="ARBA" id="ARBA00022842"/>
    </source>
</evidence>
<evidence type="ECO:0000256" key="5">
    <source>
        <dbReference type="ARBA" id="ARBA00022801"/>
    </source>
</evidence>
<comment type="cofactor">
    <cofactor evidence="2">
        <name>Mg(2+)</name>
        <dbReference type="ChEBI" id="CHEBI:18420"/>
    </cofactor>
</comment>
<name>A0A7T0KFD4_9CORY</name>
<evidence type="ECO:0000256" key="3">
    <source>
        <dbReference type="ARBA" id="ARBA00006506"/>
    </source>
</evidence>
<dbReference type="KEGG" id="cliz:G7Y31_00980"/>
<comment type="cofactor">
    <cofactor evidence="1">
        <name>Mn(2+)</name>
        <dbReference type="ChEBI" id="CHEBI:29035"/>
    </cofactor>
</comment>
<keyword evidence="4" id="KW-0479">Metal-binding</keyword>
<dbReference type="PROSITE" id="PS00893">
    <property type="entry name" value="NUDIX_BOX"/>
    <property type="match status" value="1"/>
</dbReference>
<organism evidence="10 11">
    <name type="scientific">Corynebacterium lizhenjunii</name>
    <dbReference type="NCBI Taxonomy" id="2709394"/>
    <lineage>
        <taxon>Bacteria</taxon>
        <taxon>Bacillati</taxon>
        <taxon>Actinomycetota</taxon>
        <taxon>Actinomycetes</taxon>
        <taxon>Mycobacteriales</taxon>
        <taxon>Corynebacteriaceae</taxon>
        <taxon>Corynebacterium</taxon>
    </lineage>
</organism>
<dbReference type="Gene3D" id="3.90.79.10">
    <property type="entry name" value="Nucleoside Triphosphate Pyrophosphohydrolase"/>
    <property type="match status" value="1"/>
</dbReference>
<keyword evidence="5 8" id="KW-0378">Hydrolase</keyword>
<dbReference type="InterPro" id="IPR020084">
    <property type="entry name" value="NUDIX_hydrolase_CS"/>
</dbReference>
<dbReference type="PRINTS" id="PR00502">
    <property type="entry name" value="NUDIXFAMILY"/>
</dbReference>
<dbReference type="InterPro" id="IPR000059">
    <property type="entry name" value="NUDIX_hydrolase_NudL_CS"/>
</dbReference>
<evidence type="ECO:0000256" key="2">
    <source>
        <dbReference type="ARBA" id="ARBA00001946"/>
    </source>
</evidence>
<feature type="domain" description="Nudix hydrolase" evidence="9">
    <location>
        <begin position="42"/>
        <end position="176"/>
    </location>
</feature>
<evidence type="ECO:0000313" key="11">
    <source>
        <dbReference type="Proteomes" id="UP000594681"/>
    </source>
</evidence>
<evidence type="ECO:0000256" key="8">
    <source>
        <dbReference type="RuleBase" id="RU003476"/>
    </source>
</evidence>
<dbReference type="CDD" id="cd03426">
    <property type="entry name" value="NUDIX_CoAse_Nudt7"/>
    <property type="match status" value="1"/>
</dbReference>
<protein>
    <submittedName>
        <fullName evidence="10">CoA pyrophosphatase</fullName>
    </submittedName>
</protein>
<dbReference type="PROSITE" id="PS51462">
    <property type="entry name" value="NUDIX"/>
    <property type="match status" value="1"/>
</dbReference>
<dbReference type="Proteomes" id="UP000594681">
    <property type="component" value="Chromosome"/>
</dbReference>
<keyword evidence="7" id="KW-0464">Manganese</keyword>
<dbReference type="Pfam" id="PF00293">
    <property type="entry name" value="NUDIX"/>
    <property type="match status" value="1"/>
</dbReference>
<dbReference type="AlphaFoldDB" id="A0A7T0KFD4"/>
<dbReference type="PROSITE" id="PS01293">
    <property type="entry name" value="NUDIX_COA"/>
    <property type="match status" value="1"/>
</dbReference>
<dbReference type="EMBL" id="CP064954">
    <property type="protein sequence ID" value="QPK79331.1"/>
    <property type="molecule type" value="Genomic_DNA"/>
</dbReference>
<dbReference type="GO" id="GO:0030145">
    <property type="term" value="F:manganese ion binding"/>
    <property type="evidence" value="ECO:0007669"/>
    <property type="project" value="InterPro"/>
</dbReference>
<dbReference type="PANTHER" id="PTHR12992">
    <property type="entry name" value="NUDIX HYDROLASE"/>
    <property type="match status" value="1"/>
</dbReference>
<sequence>MTRRTRMKRSSAWLDRARQMDPGVVEDILGQRRFYTDPPARLKPAAVLIALSGDGVETGEVLLTHRSPSMRSHSGQIAFPGGRLDPGETPVQAALREAREETGLEEAETTVLSAWDTVTIRASGHPVTPVLAHWHAPRQLEVTSPAEADDVFAAPLVELLDPAQRLQVGFRGWQGPAFWHRDYLIWGFTGGLLAALFRHTGWEIPWRRHEVHGLQDVLARSRNNER</sequence>
<dbReference type="PANTHER" id="PTHR12992:SF11">
    <property type="entry name" value="MITOCHONDRIAL COENZYME A DIPHOSPHATASE NUDT8"/>
    <property type="match status" value="1"/>
</dbReference>
<dbReference type="SUPFAM" id="SSF55811">
    <property type="entry name" value="Nudix"/>
    <property type="match status" value="1"/>
</dbReference>
<evidence type="ECO:0000313" key="10">
    <source>
        <dbReference type="EMBL" id="QPK79331.1"/>
    </source>
</evidence>
<dbReference type="InterPro" id="IPR045121">
    <property type="entry name" value="CoAse"/>
</dbReference>
<dbReference type="InterPro" id="IPR015797">
    <property type="entry name" value="NUDIX_hydrolase-like_dom_sf"/>
</dbReference>
<evidence type="ECO:0000259" key="9">
    <source>
        <dbReference type="PROSITE" id="PS51462"/>
    </source>
</evidence>
<dbReference type="GO" id="GO:0010945">
    <property type="term" value="F:coenzyme A diphosphatase activity"/>
    <property type="evidence" value="ECO:0007669"/>
    <property type="project" value="InterPro"/>
</dbReference>
<evidence type="ECO:0000256" key="4">
    <source>
        <dbReference type="ARBA" id="ARBA00022723"/>
    </source>
</evidence>
<reference evidence="10 11" key="1">
    <citation type="submission" date="2020-11" db="EMBL/GenBank/DDBJ databases">
        <title>Corynebacterium sp. ZJ-599.</title>
        <authorList>
            <person name="Zhou J."/>
        </authorList>
    </citation>
    <scope>NUCLEOTIDE SEQUENCE [LARGE SCALE GENOMIC DNA]</scope>
    <source>
        <strain evidence="10 11">ZJ-599</strain>
    </source>
</reference>
<keyword evidence="11" id="KW-1185">Reference proteome</keyword>